<dbReference type="Proteomes" id="UP000594638">
    <property type="component" value="Unassembled WGS sequence"/>
</dbReference>
<dbReference type="EMBL" id="CACTIH010001834">
    <property type="protein sequence ID" value="CAA2965028.1"/>
    <property type="molecule type" value="Genomic_DNA"/>
</dbReference>
<sequence>MKNIPEENGFHQTLKSFVQNAEVDVTWLLEEEKRIIALVKSTTYYFHGNAGKDECIRLFFIVRDFLIILDEVCKEVKNLPIKPNRTPRKEESTVAPTDPCQNPPIDPRQLLFLAIMDRWIDSSSSDDESEQVVRSLPKRPIQ</sequence>
<dbReference type="OrthoDB" id="1730719at2759"/>
<dbReference type="InterPro" id="IPR027643">
    <property type="entry name" value="Formin-like_plant"/>
</dbReference>
<proteinExistence type="inferred from homology"/>
<dbReference type="SUPFAM" id="SSF101447">
    <property type="entry name" value="Formin homology 2 domain (FH2 domain)"/>
    <property type="match status" value="1"/>
</dbReference>
<keyword evidence="5" id="KW-1185">Reference proteome</keyword>
<dbReference type="GO" id="GO:0045010">
    <property type="term" value="P:actin nucleation"/>
    <property type="evidence" value="ECO:0007669"/>
    <property type="project" value="InterPro"/>
</dbReference>
<evidence type="ECO:0000256" key="2">
    <source>
        <dbReference type="SAM" id="MobiDB-lite"/>
    </source>
</evidence>
<dbReference type="InterPro" id="IPR015425">
    <property type="entry name" value="FH2_Formin"/>
</dbReference>
<accession>A0A8S0Q9D0</accession>
<dbReference type="AlphaFoldDB" id="A0A8S0Q9D0"/>
<dbReference type="PANTHER" id="PTHR23213">
    <property type="entry name" value="FORMIN-RELATED"/>
    <property type="match status" value="1"/>
</dbReference>
<feature type="region of interest" description="Disordered" evidence="2">
    <location>
        <begin position="123"/>
        <end position="142"/>
    </location>
</feature>
<evidence type="ECO:0000313" key="4">
    <source>
        <dbReference type="EMBL" id="CAA2965028.1"/>
    </source>
</evidence>
<evidence type="ECO:0000256" key="1">
    <source>
        <dbReference type="ARBA" id="ARBA00025793"/>
    </source>
</evidence>
<dbReference type="Gramene" id="OE9A044752T1">
    <property type="protein sequence ID" value="OE9A044752C1"/>
    <property type="gene ID" value="OE9A044752"/>
</dbReference>
<feature type="domain" description="FH2" evidence="3">
    <location>
        <begin position="1"/>
        <end position="95"/>
    </location>
</feature>
<evidence type="ECO:0000259" key="3">
    <source>
        <dbReference type="PROSITE" id="PS51444"/>
    </source>
</evidence>
<evidence type="ECO:0000313" key="5">
    <source>
        <dbReference type="Proteomes" id="UP000594638"/>
    </source>
</evidence>
<dbReference type="PROSITE" id="PS51444">
    <property type="entry name" value="FH2"/>
    <property type="match status" value="1"/>
</dbReference>
<protein>
    <submittedName>
        <fullName evidence="4">Formin 5</fullName>
    </submittedName>
</protein>
<dbReference type="GO" id="GO:0051015">
    <property type="term" value="F:actin filament binding"/>
    <property type="evidence" value="ECO:0007669"/>
    <property type="project" value="InterPro"/>
</dbReference>
<dbReference type="InterPro" id="IPR042201">
    <property type="entry name" value="FH2_Formin_sf"/>
</dbReference>
<gene>
    <name evidence="4" type="ORF">OLEA9_A044752</name>
</gene>
<feature type="region of interest" description="Disordered" evidence="2">
    <location>
        <begin position="81"/>
        <end position="104"/>
    </location>
</feature>
<organism evidence="4 5">
    <name type="scientific">Olea europaea subsp. europaea</name>
    <dbReference type="NCBI Taxonomy" id="158383"/>
    <lineage>
        <taxon>Eukaryota</taxon>
        <taxon>Viridiplantae</taxon>
        <taxon>Streptophyta</taxon>
        <taxon>Embryophyta</taxon>
        <taxon>Tracheophyta</taxon>
        <taxon>Spermatophyta</taxon>
        <taxon>Magnoliopsida</taxon>
        <taxon>eudicotyledons</taxon>
        <taxon>Gunneridae</taxon>
        <taxon>Pentapetalae</taxon>
        <taxon>asterids</taxon>
        <taxon>lamiids</taxon>
        <taxon>Lamiales</taxon>
        <taxon>Oleaceae</taxon>
        <taxon>Oleeae</taxon>
        <taxon>Olea</taxon>
    </lineage>
</organism>
<dbReference type="Gene3D" id="1.20.58.2220">
    <property type="entry name" value="Formin, FH2 domain"/>
    <property type="match status" value="1"/>
</dbReference>
<reference evidence="4 5" key="1">
    <citation type="submission" date="2019-12" db="EMBL/GenBank/DDBJ databases">
        <authorList>
            <person name="Alioto T."/>
            <person name="Alioto T."/>
            <person name="Gomez Garrido J."/>
        </authorList>
    </citation>
    <scope>NUCLEOTIDE SEQUENCE [LARGE SCALE GENOMIC DNA]</scope>
</reference>
<name>A0A8S0Q9D0_OLEEU</name>
<comment type="similarity">
    <text evidence="1">Belongs to the formin-like family. Class-I subfamily.</text>
</comment>
<dbReference type="PANTHER" id="PTHR23213:SF269">
    <property type="entry name" value="FORMIN-LIKE PROTEIN 5"/>
    <property type="match status" value="1"/>
</dbReference>
<comment type="caution">
    <text evidence="4">The sequence shown here is derived from an EMBL/GenBank/DDBJ whole genome shotgun (WGS) entry which is preliminary data.</text>
</comment>